<gene>
    <name evidence="1" type="ORF">PSEWESI4_04018</name>
</gene>
<sequence length="278" mass="31905">MLSLSVVVVLYKKHFESSVAVSSLLSSFDAIKGAGFLPVIYVWNNSPGFSPCLDRESVVWLEGDNSTLPFIYNSVAELAFGSGSSILMISDDDTDYSNFDFTRHLGVVRDFVLDKSKSEVTGCFVPCIQSGGRLVSPGGRILFKGYLLNQVRPGLVSSKKLLAINSGTILTRSCYERMRPLYNERLNFYGTDTDFFVRYEDFYKCVYVLDSEINHSLSSDGDESMDRMLFRWRDNIHAMNIIFEKRSFFFKLAMHAYYFFVKVKLSIRFCDRRFLKIW</sequence>
<proteinExistence type="predicted"/>
<dbReference type="AlphaFoldDB" id="A0A7U7ER93"/>
<organism evidence="1 2">
    <name type="scientific">Zestomonas carbonaria</name>
    <dbReference type="NCBI Taxonomy" id="2762745"/>
    <lineage>
        <taxon>Bacteria</taxon>
        <taxon>Pseudomonadati</taxon>
        <taxon>Pseudomonadota</taxon>
        <taxon>Gammaproteobacteria</taxon>
        <taxon>Pseudomonadales</taxon>
        <taxon>Pseudomonadaceae</taxon>
        <taxon>Zestomonas</taxon>
    </lineage>
</organism>
<dbReference type="SUPFAM" id="SSF53448">
    <property type="entry name" value="Nucleotide-diphospho-sugar transferases"/>
    <property type="match status" value="1"/>
</dbReference>
<reference evidence="1 2" key="1">
    <citation type="submission" date="2020-08" db="EMBL/GenBank/DDBJ databases">
        <authorList>
            <person name="Criscuolo A."/>
        </authorList>
    </citation>
    <scope>NUCLEOTIDE SEQUENCE [LARGE SCALE GENOMIC DNA]</scope>
    <source>
        <strain evidence="1">CIP111764</strain>
    </source>
</reference>
<evidence type="ECO:0000313" key="2">
    <source>
        <dbReference type="Proteomes" id="UP000583387"/>
    </source>
</evidence>
<evidence type="ECO:0000313" key="1">
    <source>
        <dbReference type="EMBL" id="CAD5109712.1"/>
    </source>
</evidence>
<evidence type="ECO:0008006" key="3">
    <source>
        <dbReference type="Google" id="ProtNLM"/>
    </source>
</evidence>
<accession>A0A7U7ER93</accession>
<keyword evidence="2" id="KW-1185">Reference proteome</keyword>
<dbReference type="InterPro" id="IPR029044">
    <property type="entry name" value="Nucleotide-diphossugar_trans"/>
</dbReference>
<name>A0A7U7ER93_9GAMM</name>
<dbReference type="EMBL" id="CAJFCI010000077">
    <property type="protein sequence ID" value="CAD5109712.1"/>
    <property type="molecule type" value="Genomic_DNA"/>
</dbReference>
<protein>
    <recommendedName>
        <fullName evidence="3">Glycosyltransferase</fullName>
    </recommendedName>
</protein>
<dbReference type="RefSeq" id="WP_187673022.1">
    <property type="nucleotide sequence ID" value="NZ_CAJFCI010000077.1"/>
</dbReference>
<comment type="caution">
    <text evidence="1">The sequence shown here is derived from an EMBL/GenBank/DDBJ whole genome shotgun (WGS) entry which is preliminary data.</text>
</comment>
<dbReference type="Proteomes" id="UP000583387">
    <property type="component" value="Unassembled WGS sequence"/>
</dbReference>